<evidence type="ECO:0000313" key="2">
    <source>
        <dbReference type="Proteomes" id="UP001384579"/>
    </source>
</evidence>
<sequence>MAYSDFKLSNVSKIFELTITESSLLLADVPEIEASELLTTILKENIDLAVSINTEKARSEMIIAPILLEIRRKLNYHISLFSGIEFNVDSSKGLNGFCDFLMSNSQEQLFISSPILTIVEAKNENLKAGLGQCIAEMVAAQLFNQQEGNEISIIYGAVTTGTVWQFLKLENKVVSIDLTEYFIRDIQKIIGILIKAMNG</sequence>
<comment type="caution">
    <text evidence="1">The sequence shown here is derived from an EMBL/GenBank/DDBJ whole genome shotgun (WGS) entry which is preliminary data.</text>
</comment>
<gene>
    <name evidence="1" type="ORF">WMG39_20785</name>
</gene>
<dbReference type="RefSeq" id="WP_340523059.1">
    <property type="nucleotide sequence ID" value="NZ_JBBLXS010000328.1"/>
</dbReference>
<reference evidence="1 2" key="1">
    <citation type="journal article" date="2020" name="Harmful Algae">
        <title>Molecular and morphological characterization of a novel dihydroanatoxin-a producing Microcoleus species (cyanobacteria) from the Russian River, California, USA.</title>
        <authorList>
            <person name="Conklin K.Y."/>
            <person name="Stancheva R."/>
            <person name="Otten T.G."/>
            <person name="Fadness R."/>
            <person name="Boyer G.L."/>
            <person name="Read B."/>
            <person name="Zhang X."/>
            <person name="Sheath R.G."/>
        </authorList>
    </citation>
    <scope>NUCLEOTIDE SEQUENCE [LARGE SCALE GENOMIC DNA]</scope>
    <source>
        <strain evidence="1 2">PTRS2</strain>
    </source>
</reference>
<dbReference type="EMBL" id="JBBLXS010000328">
    <property type="protein sequence ID" value="MEK0187267.1"/>
    <property type="molecule type" value="Genomic_DNA"/>
</dbReference>
<protein>
    <submittedName>
        <fullName evidence="1">Uncharacterized protein</fullName>
    </submittedName>
</protein>
<name>A0ABU8YS50_9CYAN</name>
<evidence type="ECO:0000313" key="1">
    <source>
        <dbReference type="EMBL" id="MEK0187267.1"/>
    </source>
</evidence>
<proteinExistence type="predicted"/>
<organism evidence="1 2">
    <name type="scientific">Microcoleus anatoxicus PTRS2</name>
    <dbReference type="NCBI Taxonomy" id="2705321"/>
    <lineage>
        <taxon>Bacteria</taxon>
        <taxon>Bacillati</taxon>
        <taxon>Cyanobacteriota</taxon>
        <taxon>Cyanophyceae</taxon>
        <taxon>Oscillatoriophycideae</taxon>
        <taxon>Oscillatoriales</taxon>
        <taxon>Microcoleaceae</taxon>
        <taxon>Microcoleus</taxon>
        <taxon>Microcoleus anatoxicus</taxon>
    </lineage>
</organism>
<accession>A0ABU8YS50</accession>
<keyword evidence="2" id="KW-1185">Reference proteome</keyword>
<dbReference type="Proteomes" id="UP001384579">
    <property type="component" value="Unassembled WGS sequence"/>
</dbReference>